<proteinExistence type="predicted"/>
<accession>A0AAE9HET5</accession>
<evidence type="ECO:0000313" key="2">
    <source>
        <dbReference type="Proteomes" id="UP000830967"/>
    </source>
</evidence>
<sequence length="25" mass="2760">MTMASLCRTTHPVSNLKLVLTVASW</sequence>
<dbReference type="EMBL" id="ON086804">
    <property type="protein sequence ID" value="UPU16149.1"/>
    <property type="molecule type" value="Genomic_DNA"/>
</dbReference>
<keyword evidence="2" id="KW-1185">Reference proteome</keyword>
<organism evidence="1 2">
    <name type="scientific">Escherichia phage ZCEC13</name>
    <dbReference type="NCBI Taxonomy" id="2935866"/>
    <lineage>
        <taxon>Viruses</taxon>
        <taxon>Duplodnaviria</taxon>
        <taxon>Heunggongvirae</taxon>
        <taxon>Uroviricota</taxon>
        <taxon>Caudoviricetes</taxon>
        <taxon>Jameshumphriesvirinae</taxon>
        <taxon>Zewailvirus</taxon>
        <taxon>Zewailvirus ZCEC13</taxon>
    </lineage>
</organism>
<protein>
    <submittedName>
        <fullName evidence="1">Uncharacterized protein</fullName>
    </submittedName>
</protein>
<name>A0AAE9HET5_9CAUD</name>
<evidence type="ECO:0000313" key="1">
    <source>
        <dbReference type="EMBL" id="UPU16149.1"/>
    </source>
</evidence>
<dbReference type="Proteomes" id="UP000830967">
    <property type="component" value="Segment"/>
</dbReference>
<reference evidence="1" key="1">
    <citation type="submission" date="2022-03" db="EMBL/GenBank/DDBJ databases">
        <authorList>
            <person name="Ragab S."/>
            <person name="Abdelmoteleb M."/>
            <person name="El-Shibiny A."/>
        </authorList>
    </citation>
    <scope>NUCLEOTIDE SEQUENCE</scope>
</reference>